<dbReference type="InterPro" id="IPR008928">
    <property type="entry name" value="6-hairpin_glycosidase_sf"/>
</dbReference>
<dbReference type="RefSeq" id="WP_194700196.1">
    <property type="nucleotide sequence ID" value="NZ_JADKNH010000001.1"/>
</dbReference>
<reference evidence="1 2" key="1">
    <citation type="submission" date="2020-11" db="EMBL/GenBank/DDBJ databases">
        <title>Fusibacter basophilias sp. nov.</title>
        <authorList>
            <person name="Qiu D."/>
        </authorList>
    </citation>
    <scope>NUCLEOTIDE SEQUENCE [LARGE SCALE GENOMIC DNA]</scope>
    <source>
        <strain evidence="1 2">Q10-2</strain>
    </source>
</reference>
<comment type="caution">
    <text evidence="1">The sequence shown here is derived from an EMBL/GenBank/DDBJ whole genome shotgun (WGS) entry which is preliminary data.</text>
</comment>
<dbReference type="Gene3D" id="1.50.10.10">
    <property type="match status" value="1"/>
</dbReference>
<dbReference type="EMBL" id="JADKNH010000001">
    <property type="protein sequence ID" value="MBF4691968.1"/>
    <property type="molecule type" value="Genomic_DNA"/>
</dbReference>
<proteinExistence type="predicted"/>
<dbReference type="PANTHER" id="PTHR31616:SF0">
    <property type="entry name" value="GLUCAN 1,4-ALPHA-GLUCOSIDASE"/>
    <property type="match status" value="1"/>
</dbReference>
<protein>
    <submittedName>
        <fullName evidence="1">Uncharacterized protein</fullName>
    </submittedName>
</protein>
<keyword evidence="2" id="KW-1185">Reference proteome</keyword>
<sequence length="629" mass="71364">MTKRYPGIGIIGSEMLSGIYGMNEGIVDAKGTGIQHLFYDTFDLDLIHSACTLVKVGDTLYYGNRKETRSAHQSHMHPTVSEIREGFIMTDIFDMDSNHLNPHQIQIANQAFGYEDAKLGFEMSLLNKGNKAIDIEVYTYLILRNSAPISARIIDNQVISKIGDTFIGVKTNTSKAYLIEESPTGFLYRTTNAVHYDEKATEPLETSNMVGVLIGHPKQIMPNETYAFKWGIIFGKNEGTLQETLESYEIDTAKEAARAYWKSYLNSGYTCENKTYEDLVNINQIAIKSATIKGFVPADLTGHYFSEGLPSYYARDSMMVARAFLLSGHLKEAKEVICYLLARKRKASGEFYQRYNGIGMPSEGANNSVFHQLDSIGYFMKNIYDYYKLTGELLIHEADIKSLMDALLNCEKKKGMVGPEGGVNEGVYGPAFITSSNMFIYGGIKASIALLEDEHYKARLKDLNQNIFEGIESTYLEGEGYQYGYVNYHDDLVKKYDTPVYFGLLYGFENTENMKQTHQYLLKNAAYHKDGIGYSEQEYHHGPWIFNTAACAEYAFLNQDFETYEKKYHWITQHSNRYGLMPEAISADDENQCFINPLIWPCAEFVSASFIHKDSEIPFELKLEKGTIR</sequence>
<dbReference type="InterPro" id="IPR012341">
    <property type="entry name" value="6hp_glycosidase-like_sf"/>
</dbReference>
<name>A0ABR9ZPB3_9FIRM</name>
<evidence type="ECO:0000313" key="1">
    <source>
        <dbReference type="EMBL" id="MBF4691968.1"/>
    </source>
</evidence>
<evidence type="ECO:0000313" key="2">
    <source>
        <dbReference type="Proteomes" id="UP000614200"/>
    </source>
</evidence>
<accession>A0ABR9ZPB3</accession>
<dbReference type="SUPFAM" id="SSF48208">
    <property type="entry name" value="Six-hairpin glycosidases"/>
    <property type="match status" value="1"/>
</dbReference>
<dbReference type="Proteomes" id="UP000614200">
    <property type="component" value="Unassembled WGS sequence"/>
</dbReference>
<organism evidence="1 2">
    <name type="scientific">Fusibacter ferrireducens</name>
    <dbReference type="NCBI Taxonomy" id="2785058"/>
    <lineage>
        <taxon>Bacteria</taxon>
        <taxon>Bacillati</taxon>
        <taxon>Bacillota</taxon>
        <taxon>Clostridia</taxon>
        <taxon>Eubacteriales</taxon>
        <taxon>Eubacteriales Family XII. Incertae Sedis</taxon>
        <taxon>Fusibacter</taxon>
    </lineage>
</organism>
<dbReference type="PANTHER" id="PTHR31616">
    <property type="entry name" value="TREHALASE"/>
    <property type="match status" value="1"/>
</dbReference>
<gene>
    <name evidence="1" type="ORF">ISU02_02505</name>
</gene>